<feature type="compositionally biased region" description="Polar residues" evidence="2">
    <location>
        <begin position="17"/>
        <end position="26"/>
    </location>
</feature>
<feature type="compositionally biased region" description="Basic and acidic residues" evidence="2">
    <location>
        <begin position="565"/>
        <end position="584"/>
    </location>
</feature>
<keyword evidence="5" id="KW-1185">Reference proteome</keyword>
<feature type="compositionally biased region" description="Gly residues" evidence="2">
    <location>
        <begin position="1158"/>
        <end position="1170"/>
    </location>
</feature>
<feature type="compositionally biased region" description="Polar residues" evidence="2">
    <location>
        <begin position="169"/>
        <end position="181"/>
    </location>
</feature>
<feature type="compositionally biased region" description="Low complexity" evidence="2">
    <location>
        <begin position="586"/>
        <end position="606"/>
    </location>
</feature>
<feature type="region of interest" description="Disordered" evidence="2">
    <location>
        <begin position="873"/>
        <end position="912"/>
    </location>
</feature>
<dbReference type="AlphaFoldDB" id="A0A139ALS8"/>
<reference evidence="4 5" key="1">
    <citation type="journal article" date="2015" name="Genome Biol. Evol.">
        <title>Phylogenomic analyses indicate that early fungi evolved digesting cell walls of algal ancestors of land plants.</title>
        <authorList>
            <person name="Chang Y."/>
            <person name="Wang S."/>
            <person name="Sekimoto S."/>
            <person name="Aerts A.L."/>
            <person name="Choi C."/>
            <person name="Clum A."/>
            <person name="LaButti K.M."/>
            <person name="Lindquist E.A."/>
            <person name="Yee Ngan C."/>
            <person name="Ohm R.A."/>
            <person name="Salamov A.A."/>
            <person name="Grigoriev I.V."/>
            <person name="Spatafora J.W."/>
            <person name="Berbee M.L."/>
        </authorList>
    </citation>
    <scope>NUCLEOTIDE SEQUENCE [LARGE SCALE GENOMIC DNA]</scope>
    <source>
        <strain evidence="4 5">JEL478</strain>
    </source>
</reference>
<feature type="compositionally biased region" description="Basic and acidic residues" evidence="2">
    <location>
        <begin position="81"/>
        <end position="116"/>
    </location>
</feature>
<feature type="compositionally biased region" description="Acidic residues" evidence="2">
    <location>
        <begin position="131"/>
        <end position="146"/>
    </location>
</feature>
<feature type="region of interest" description="Disordered" evidence="2">
    <location>
        <begin position="208"/>
        <end position="241"/>
    </location>
</feature>
<evidence type="ECO:0000256" key="2">
    <source>
        <dbReference type="SAM" id="MobiDB-lite"/>
    </source>
</evidence>
<dbReference type="InterPro" id="IPR005612">
    <property type="entry name" value="CCAAT-binding_factor"/>
</dbReference>
<comment type="similarity">
    <text evidence="1">Belongs to the CBF/MAK21 family.</text>
</comment>
<feature type="compositionally biased region" description="Basic and acidic residues" evidence="2">
    <location>
        <begin position="1105"/>
        <end position="1115"/>
    </location>
</feature>
<feature type="region of interest" description="Disordered" evidence="2">
    <location>
        <begin position="564"/>
        <end position="610"/>
    </location>
</feature>
<feature type="region of interest" description="Disordered" evidence="2">
    <location>
        <begin position="971"/>
        <end position="1240"/>
    </location>
</feature>
<sequence>MGKPKRDKPSKERTNKDSQGTSNTPRAESPDDGGNAASDSTPALLQEILALGGSREDLDYLADVLSDDEEIAMSGLSSDVVAEKKRTTKEKRQSAKLSSEKQKASKGSDKLSEDLKNLISQLGLKPSMAFEGEDEEVTTESNDEDSTNAPLPKEDIKGKRESVPASANIEKTTGNSKSNPALLNDVENFVANLKGTAPTAGEKARFEAAKKSGGAASETVPKSEPAEAAVKSQSQTKKGRFLIPPTPQWWTLYDTLTSTDELKPGTKRPKAPPTEVRERRIKELYERARGVLEDEWKKYEQANPTMSGSDSSFLSHVLQSGTTSDRLSALSVLVQTSPLHTFRTLERLVNLCRKKSKRDASLALDTLKELLMRFILPDRKMRYFRDWREVGEYADGVRGDIKGEWLALWAFEDSVKKLYWEVIKIIEELSHDTLPHIRSRMISHIYDMLATKPEQEQNLLALLVNKMGDPARPLASKAIHHIHLLLRKHTHPVFKLIVVSEVERLLFRPNVANRARYYAIVCLNQLELRRGAEGIGAADDPDIKCANKLIGVYFAVFEEMMSQDGSRKGHGDTEVKEEETDKPMLAKASPTPAPKPSSSQSKNSAPGTQLSELTPAESAKMMSALLTGVNRAFPYSKLEDEVFDKYQATLFRLAHHRTFATALHALTLLQLISAHRNSLSDRYYRALFDLLLHPGLLHHPRPAPLLNLVYKSLRADHSIPRIAAFVKRLLQLAGYASVPLACGILVLIGEVMVAKKGLAVMVREPEERTEQCDDAAPSGPSGPVSREADSRAKHYDARSRDPLHASANRACLWELSVLRNHFHPTIALYSNHLLEHAGESGVPFPTNATNYDPLKNHTLARFLERFVNKNPKKVDSLQKGTGGIGQPRVEKEGKAGTKKSSQSGQEEEDIGVLFHGGKKRNVVLADSRTGKSRQFDDDVVGSATWLRKKEEEVPVDERFFWEFFSGKPKDTNRKTGKAAKKDDLDADDDFGRDGAKDDGFDSNDEPESGDEGEEGFDEDEVWQAMVKSGAMQGVDGAGEDEDEDVQFSDDAIGSDDEDVEENDDGGSEPEGMSEGEDDDAGDIDMGDMDASGSELEELEEDSEEESQKQGKDVPKVKRPRTQTQRLLMAAQSLGYAGSWKPRGAGDFASAEDFETVLGAGGADGDEGQGSTGDESGGSEDELLRKGFADSSDDEGDNGKRKSSNSRGGKPPQHKKRKRVGADTRPNQKQFGKKAAGKNRA</sequence>
<protein>
    <submittedName>
        <fullName evidence="4">CBF-domain-containing protein</fullName>
    </submittedName>
</protein>
<dbReference type="OMA" id="EIWCNDE"/>
<dbReference type="EMBL" id="KQ965745">
    <property type="protein sequence ID" value="KXS17737.1"/>
    <property type="molecule type" value="Genomic_DNA"/>
</dbReference>
<feature type="compositionally biased region" description="Basic and acidic residues" evidence="2">
    <location>
        <begin position="7"/>
        <end position="16"/>
    </location>
</feature>
<dbReference type="InterPro" id="IPR040155">
    <property type="entry name" value="CEBPZ/Mak21-like"/>
</dbReference>
<feature type="compositionally biased region" description="Acidic residues" evidence="2">
    <location>
        <begin position="1000"/>
        <end position="1021"/>
    </location>
</feature>
<feature type="region of interest" description="Disordered" evidence="2">
    <location>
        <begin position="1"/>
        <end position="41"/>
    </location>
</feature>
<dbReference type="SUPFAM" id="SSF48371">
    <property type="entry name" value="ARM repeat"/>
    <property type="match status" value="1"/>
</dbReference>
<feature type="compositionally biased region" description="Basic and acidic residues" evidence="2">
    <location>
        <begin position="152"/>
        <end position="162"/>
    </location>
</feature>
<feature type="region of interest" description="Disordered" evidence="2">
    <location>
        <begin position="74"/>
        <end position="181"/>
    </location>
</feature>
<accession>A0A139ALS8</accession>
<feature type="domain" description="CCAAT-binding factor" evidence="3">
    <location>
        <begin position="663"/>
        <end position="829"/>
    </location>
</feature>
<feature type="compositionally biased region" description="Basic and acidic residues" evidence="2">
    <location>
        <begin position="786"/>
        <end position="800"/>
    </location>
</feature>
<feature type="compositionally biased region" description="Basic and acidic residues" evidence="2">
    <location>
        <begin position="971"/>
        <end position="999"/>
    </location>
</feature>
<dbReference type="PANTHER" id="PTHR12048">
    <property type="entry name" value="CCAAT-BINDING FACTOR-RELATED"/>
    <property type="match status" value="1"/>
</dbReference>
<organism evidence="4 5">
    <name type="scientific">Gonapodya prolifera (strain JEL478)</name>
    <name type="common">Monoblepharis prolifera</name>
    <dbReference type="NCBI Taxonomy" id="1344416"/>
    <lineage>
        <taxon>Eukaryota</taxon>
        <taxon>Fungi</taxon>
        <taxon>Fungi incertae sedis</taxon>
        <taxon>Chytridiomycota</taxon>
        <taxon>Chytridiomycota incertae sedis</taxon>
        <taxon>Monoblepharidomycetes</taxon>
        <taxon>Monoblepharidales</taxon>
        <taxon>Gonapodyaceae</taxon>
        <taxon>Gonapodya</taxon>
    </lineage>
</organism>
<evidence type="ECO:0000313" key="4">
    <source>
        <dbReference type="EMBL" id="KXS17737.1"/>
    </source>
</evidence>
<feature type="compositionally biased region" description="Basic residues" evidence="2">
    <location>
        <begin position="1230"/>
        <end position="1240"/>
    </location>
</feature>
<dbReference type="GO" id="GO:0005634">
    <property type="term" value="C:nucleus"/>
    <property type="evidence" value="ECO:0007669"/>
    <property type="project" value="TreeGrafter"/>
</dbReference>
<dbReference type="STRING" id="1344416.A0A139ALS8"/>
<name>A0A139ALS8_GONPJ</name>
<dbReference type="PANTHER" id="PTHR12048:SF0">
    <property type="entry name" value="CCAAT_ENHANCER-BINDING PROTEIN ZETA"/>
    <property type="match status" value="1"/>
</dbReference>
<dbReference type="InterPro" id="IPR016024">
    <property type="entry name" value="ARM-type_fold"/>
</dbReference>
<gene>
    <name evidence="4" type="ORF">M427DRAFT_244920</name>
</gene>
<dbReference type="Pfam" id="PF03914">
    <property type="entry name" value="CBF"/>
    <property type="match status" value="1"/>
</dbReference>
<feature type="compositionally biased region" description="Acidic residues" evidence="2">
    <location>
        <begin position="1037"/>
        <end position="1087"/>
    </location>
</feature>
<dbReference type="OrthoDB" id="28947at2759"/>
<dbReference type="Proteomes" id="UP000070544">
    <property type="component" value="Unassembled WGS sequence"/>
</dbReference>
<evidence type="ECO:0000259" key="3">
    <source>
        <dbReference type="Pfam" id="PF03914"/>
    </source>
</evidence>
<evidence type="ECO:0000313" key="5">
    <source>
        <dbReference type="Proteomes" id="UP000070544"/>
    </source>
</evidence>
<feature type="compositionally biased region" description="Acidic residues" evidence="2">
    <location>
        <begin position="1094"/>
        <end position="1104"/>
    </location>
</feature>
<proteinExistence type="inferred from homology"/>
<evidence type="ECO:0000256" key="1">
    <source>
        <dbReference type="ARBA" id="ARBA00007797"/>
    </source>
</evidence>
<feature type="region of interest" description="Disordered" evidence="2">
    <location>
        <begin position="765"/>
        <end position="800"/>
    </location>
</feature>